<dbReference type="Proteomes" id="UP001055013">
    <property type="component" value="Unassembled WGS sequence"/>
</dbReference>
<organism evidence="1 2">
    <name type="scientific">Caballeronia novacaledonica</name>
    <dbReference type="NCBI Taxonomy" id="1544861"/>
    <lineage>
        <taxon>Bacteria</taxon>
        <taxon>Pseudomonadati</taxon>
        <taxon>Pseudomonadota</taxon>
        <taxon>Betaproteobacteria</taxon>
        <taxon>Burkholderiales</taxon>
        <taxon>Burkholderiaceae</taxon>
        <taxon>Caballeronia</taxon>
    </lineage>
</organism>
<keyword evidence="2" id="KW-1185">Reference proteome</keyword>
<gene>
    <name evidence="1" type="ORF">CBA19CS22_38040</name>
</gene>
<evidence type="ECO:0000313" key="1">
    <source>
        <dbReference type="EMBL" id="GJH22472.1"/>
    </source>
</evidence>
<accession>A0ACB5R635</accession>
<dbReference type="EMBL" id="BPUR01000041">
    <property type="protein sequence ID" value="GJH22472.1"/>
    <property type="molecule type" value="Genomic_DNA"/>
</dbReference>
<reference evidence="1" key="1">
    <citation type="submission" date="2021-09" db="EMBL/GenBank/DDBJ databases">
        <title>Isolation and characterization of 3-chlorobenzoate degrading bacteria from soils in Shizuoka.</title>
        <authorList>
            <person name="Ifat A."/>
            <person name="Ogawa N."/>
            <person name="Kimbara K."/>
            <person name="Moriuchi R."/>
            <person name="Dohra H."/>
            <person name="Shintani M."/>
        </authorList>
    </citation>
    <scope>NUCLEOTIDE SEQUENCE</scope>
    <source>
        <strain evidence="1">19CS2-2</strain>
    </source>
</reference>
<proteinExistence type="predicted"/>
<comment type="caution">
    <text evidence="1">The sequence shown here is derived from an EMBL/GenBank/DDBJ whole genome shotgun (WGS) entry which is preliminary data.</text>
</comment>
<sequence length="52" mass="6005">MFDVFESMSMWLNACARAAWLWSMELDKASAMFGEGFRDQQPITISTVRGKR</sequence>
<name>A0ACB5R635_9BURK</name>
<protein>
    <submittedName>
        <fullName evidence="1">Uncharacterized protein</fullName>
    </submittedName>
</protein>
<evidence type="ECO:0000313" key="2">
    <source>
        <dbReference type="Proteomes" id="UP001055013"/>
    </source>
</evidence>